<evidence type="ECO:0000313" key="15">
    <source>
        <dbReference type="Proteomes" id="UP000824112"/>
    </source>
</evidence>
<keyword evidence="3 10" id="KW-1134">Transmembrane beta strand</keyword>
<comment type="similarity">
    <text evidence="10 11">Belongs to the TonB-dependent receptor family.</text>
</comment>
<keyword evidence="4 10" id="KW-0812">Transmembrane</keyword>
<dbReference type="Pfam" id="PF00593">
    <property type="entry name" value="TonB_dep_Rec_b-barrel"/>
    <property type="match status" value="1"/>
</dbReference>
<dbReference type="Gene3D" id="2.40.170.20">
    <property type="entry name" value="TonB-dependent receptor, beta-barrel domain"/>
    <property type="match status" value="1"/>
</dbReference>
<accession>A0A9D1M7W1</accession>
<evidence type="ECO:0000256" key="11">
    <source>
        <dbReference type="RuleBase" id="RU003357"/>
    </source>
</evidence>
<evidence type="ECO:0000256" key="3">
    <source>
        <dbReference type="ARBA" id="ARBA00022452"/>
    </source>
</evidence>
<dbReference type="GO" id="GO:0015344">
    <property type="term" value="F:siderophore uptake transmembrane transporter activity"/>
    <property type="evidence" value="ECO:0007669"/>
    <property type="project" value="TreeGrafter"/>
</dbReference>
<dbReference type="GO" id="GO:0044718">
    <property type="term" value="P:siderophore transmembrane transport"/>
    <property type="evidence" value="ECO:0007669"/>
    <property type="project" value="TreeGrafter"/>
</dbReference>
<dbReference type="AlphaFoldDB" id="A0A9D1M7W1"/>
<evidence type="ECO:0000256" key="4">
    <source>
        <dbReference type="ARBA" id="ARBA00022692"/>
    </source>
</evidence>
<evidence type="ECO:0000256" key="9">
    <source>
        <dbReference type="ARBA" id="ARBA00023237"/>
    </source>
</evidence>
<keyword evidence="9 10" id="KW-0998">Cell outer membrane</keyword>
<evidence type="ECO:0000256" key="6">
    <source>
        <dbReference type="ARBA" id="ARBA00023077"/>
    </source>
</evidence>
<feature type="domain" description="TonB-dependent receptor plug" evidence="13">
    <location>
        <begin position="46"/>
        <end position="160"/>
    </location>
</feature>
<evidence type="ECO:0000256" key="8">
    <source>
        <dbReference type="ARBA" id="ARBA00023170"/>
    </source>
</evidence>
<sequence>MKKFYFVVLLFLFVSLPIVAEKFPVDSVAPLLKEVVVTANRTQVNKNDVPLTISVITRKQIEESSESALLPVLSQRVPGLFLTQKGVTGFGVSSGSAGTVNIRGVGQSNKVLMLFDGQPQWAGVFGHSLPDTYVASDIERVEVIRGPGSLLYGSNAMGGVVNLITRSQHQEGGTSHVRAMYGSYNTQKYMFNNGIKRGKFNSFFSLNHDRTDGHRENSEFNITNGFAKVGYEFSERLSATADASVAYYDTHNPGPVTEPLFDNWMRIWRGTASAALENKFERSNGGLRLFYNWGNHKINDGYEAGEPPREYFFRSKDHNYGALLYQSFRLIEGNEFTAGVDYKNWGGESWYDYFSGEVEDEVDKSVHEIAGYAIMQQKFWDMLVLNAGLRYEHSSSYGSEWVPQAGFTIHPFTDNTIKASVSKGFRSPSIRELYISYLPYSKANPDLKPENMMNYEVSIGQDFLDGQLHAELTAFYIDGKDMIQLQSVPEGGRQLMNIGKFYNKGVEFDATYRVMRDLQFSTNYSYLHTNKKLIAAPKHKVFVEGVYSPGRFSLNLNMQSISGLYLNTNENAKTENYALLNARVSYRLGNDKTHYTVFVKGENLTDTHYTINEGYPMPGAIVMGGVDIKF</sequence>
<evidence type="ECO:0000256" key="7">
    <source>
        <dbReference type="ARBA" id="ARBA00023136"/>
    </source>
</evidence>
<gene>
    <name evidence="14" type="ORF">IAB03_06825</name>
</gene>
<evidence type="ECO:0000256" key="10">
    <source>
        <dbReference type="PROSITE-ProRule" id="PRU01360"/>
    </source>
</evidence>
<dbReference type="Proteomes" id="UP000824112">
    <property type="component" value="Unassembled WGS sequence"/>
</dbReference>
<keyword evidence="2 10" id="KW-0813">Transport</keyword>
<keyword evidence="6 11" id="KW-0798">TonB box</keyword>
<evidence type="ECO:0000256" key="1">
    <source>
        <dbReference type="ARBA" id="ARBA00004571"/>
    </source>
</evidence>
<dbReference type="InterPro" id="IPR037066">
    <property type="entry name" value="Plug_dom_sf"/>
</dbReference>
<reference evidence="14" key="1">
    <citation type="submission" date="2020-10" db="EMBL/GenBank/DDBJ databases">
        <authorList>
            <person name="Gilroy R."/>
        </authorList>
    </citation>
    <scope>NUCLEOTIDE SEQUENCE</scope>
    <source>
        <strain evidence="14">CHK158-818</strain>
    </source>
</reference>
<comment type="caution">
    <text evidence="14">The sequence shown here is derived from an EMBL/GenBank/DDBJ whole genome shotgun (WGS) entry which is preliminary data.</text>
</comment>
<dbReference type="InterPro" id="IPR036942">
    <property type="entry name" value="Beta-barrel_TonB_sf"/>
</dbReference>
<evidence type="ECO:0000256" key="5">
    <source>
        <dbReference type="ARBA" id="ARBA00022729"/>
    </source>
</evidence>
<keyword evidence="7 10" id="KW-0472">Membrane</keyword>
<dbReference type="PANTHER" id="PTHR30069">
    <property type="entry name" value="TONB-DEPENDENT OUTER MEMBRANE RECEPTOR"/>
    <property type="match status" value="1"/>
</dbReference>
<organism evidence="14 15">
    <name type="scientific">Candidatus Gallibacteroides avistercoris</name>
    <dbReference type="NCBI Taxonomy" id="2840833"/>
    <lineage>
        <taxon>Bacteria</taxon>
        <taxon>Pseudomonadati</taxon>
        <taxon>Bacteroidota</taxon>
        <taxon>Bacteroidia</taxon>
        <taxon>Bacteroidales</taxon>
        <taxon>Bacteroidaceae</taxon>
        <taxon>Bacteroidaceae incertae sedis</taxon>
        <taxon>Candidatus Gallibacteroides</taxon>
    </lineage>
</organism>
<dbReference type="Pfam" id="PF07715">
    <property type="entry name" value="Plug"/>
    <property type="match status" value="1"/>
</dbReference>
<keyword evidence="8 14" id="KW-0675">Receptor</keyword>
<evidence type="ECO:0000259" key="12">
    <source>
        <dbReference type="Pfam" id="PF00593"/>
    </source>
</evidence>
<dbReference type="Gene3D" id="2.170.130.10">
    <property type="entry name" value="TonB-dependent receptor, plug domain"/>
    <property type="match status" value="1"/>
</dbReference>
<evidence type="ECO:0000259" key="13">
    <source>
        <dbReference type="Pfam" id="PF07715"/>
    </source>
</evidence>
<dbReference type="EMBL" id="DVNA01000150">
    <property type="protein sequence ID" value="HIU55498.1"/>
    <property type="molecule type" value="Genomic_DNA"/>
</dbReference>
<feature type="domain" description="TonB-dependent receptor-like beta-barrel" evidence="12">
    <location>
        <begin position="271"/>
        <end position="604"/>
    </location>
</feature>
<comment type="subcellular location">
    <subcellularLocation>
        <location evidence="1 10">Cell outer membrane</location>
        <topology evidence="1 10">Multi-pass membrane protein</topology>
    </subcellularLocation>
</comment>
<dbReference type="InterPro" id="IPR000531">
    <property type="entry name" value="Beta-barrel_TonB"/>
</dbReference>
<dbReference type="PROSITE" id="PS52016">
    <property type="entry name" value="TONB_DEPENDENT_REC_3"/>
    <property type="match status" value="1"/>
</dbReference>
<evidence type="ECO:0000256" key="2">
    <source>
        <dbReference type="ARBA" id="ARBA00022448"/>
    </source>
</evidence>
<dbReference type="GO" id="GO:0009279">
    <property type="term" value="C:cell outer membrane"/>
    <property type="evidence" value="ECO:0007669"/>
    <property type="project" value="UniProtKB-SubCell"/>
</dbReference>
<evidence type="ECO:0000313" key="14">
    <source>
        <dbReference type="EMBL" id="HIU55498.1"/>
    </source>
</evidence>
<dbReference type="CDD" id="cd01347">
    <property type="entry name" value="ligand_gated_channel"/>
    <property type="match status" value="1"/>
</dbReference>
<dbReference type="PANTHER" id="PTHR30069:SF29">
    <property type="entry name" value="HEMOGLOBIN AND HEMOGLOBIN-HAPTOGLOBIN-BINDING PROTEIN 1-RELATED"/>
    <property type="match status" value="1"/>
</dbReference>
<reference evidence="14" key="2">
    <citation type="journal article" date="2021" name="PeerJ">
        <title>Extensive microbial diversity within the chicken gut microbiome revealed by metagenomics and culture.</title>
        <authorList>
            <person name="Gilroy R."/>
            <person name="Ravi A."/>
            <person name="Getino M."/>
            <person name="Pursley I."/>
            <person name="Horton D.L."/>
            <person name="Alikhan N.F."/>
            <person name="Baker D."/>
            <person name="Gharbi K."/>
            <person name="Hall N."/>
            <person name="Watson M."/>
            <person name="Adriaenssens E.M."/>
            <person name="Foster-Nyarko E."/>
            <person name="Jarju S."/>
            <person name="Secka A."/>
            <person name="Antonio M."/>
            <person name="Oren A."/>
            <person name="Chaudhuri R.R."/>
            <person name="La Ragione R."/>
            <person name="Hildebrand F."/>
            <person name="Pallen M.J."/>
        </authorList>
    </citation>
    <scope>NUCLEOTIDE SEQUENCE</scope>
    <source>
        <strain evidence="14">CHK158-818</strain>
    </source>
</reference>
<dbReference type="InterPro" id="IPR012910">
    <property type="entry name" value="Plug_dom"/>
</dbReference>
<dbReference type="InterPro" id="IPR039426">
    <property type="entry name" value="TonB-dep_rcpt-like"/>
</dbReference>
<protein>
    <submittedName>
        <fullName evidence="14">TonB-dependent receptor</fullName>
    </submittedName>
</protein>
<keyword evidence="5" id="KW-0732">Signal</keyword>
<name>A0A9D1M7W1_9BACT</name>
<dbReference type="SUPFAM" id="SSF56935">
    <property type="entry name" value="Porins"/>
    <property type="match status" value="1"/>
</dbReference>
<proteinExistence type="inferred from homology"/>